<dbReference type="GO" id="GO:0061982">
    <property type="term" value="P:meiosis I cell cycle process"/>
    <property type="evidence" value="ECO:0007669"/>
    <property type="project" value="UniProtKB-ARBA"/>
</dbReference>
<feature type="compositionally biased region" description="Basic and acidic residues" evidence="6">
    <location>
        <begin position="7"/>
        <end position="27"/>
    </location>
</feature>
<name>A0AAX4K261_9TREE</name>
<comment type="similarity">
    <text evidence="2">Belongs to the DNA mismatch repair MutL/HexB family.</text>
</comment>
<dbReference type="InterPro" id="IPR014762">
    <property type="entry name" value="DNA_mismatch_repair_CS"/>
</dbReference>
<dbReference type="Pfam" id="PF16413">
    <property type="entry name" value="Mlh1_C"/>
    <property type="match status" value="1"/>
</dbReference>
<keyword evidence="3" id="KW-0227">DNA damage</keyword>
<dbReference type="SMART" id="SM01340">
    <property type="entry name" value="DNA_mis_repair"/>
    <property type="match status" value="1"/>
</dbReference>
<evidence type="ECO:0000259" key="7">
    <source>
        <dbReference type="SMART" id="SM01340"/>
    </source>
</evidence>
<gene>
    <name evidence="8" type="ORF">L201_005775</name>
</gene>
<dbReference type="NCBIfam" id="TIGR00585">
    <property type="entry name" value="mutl"/>
    <property type="match status" value="1"/>
</dbReference>
<dbReference type="InterPro" id="IPR020568">
    <property type="entry name" value="Ribosomal_Su5_D2-typ_SF"/>
</dbReference>
<dbReference type="RefSeq" id="XP_066077601.1">
    <property type="nucleotide sequence ID" value="XM_066221504.1"/>
</dbReference>
<dbReference type="FunFam" id="3.30.230.10:FF:000014">
    <property type="entry name" value="DNA mismatch repair protein Mlh1"/>
    <property type="match status" value="1"/>
</dbReference>
<dbReference type="CDD" id="cd16926">
    <property type="entry name" value="HATPase_MutL-MLH-PMS-like"/>
    <property type="match status" value="1"/>
</dbReference>
<dbReference type="Gene3D" id="3.30.565.10">
    <property type="entry name" value="Histidine kinase-like ATPase, C-terminal domain"/>
    <property type="match status" value="1"/>
</dbReference>
<dbReference type="GO" id="GO:0030983">
    <property type="term" value="F:mismatched DNA binding"/>
    <property type="evidence" value="ECO:0007669"/>
    <property type="project" value="InterPro"/>
</dbReference>
<dbReference type="InterPro" id="IPR013507">
    <property type="entry name" value="DNA_mismatch_S5_2-like"/>
</dbReference>
<reference evidence="8 9" key="1">
    <citation type="submission" date="2024-01" db="EMBL/GenBank/DDBJ databases">
        <title>Comparative genomics of Cryptococcus and Kwoniella reveals pathogenesis evolution and contrasting modes of karyotype evolution via chromosome fusion or intercentromeric recombination.</title>
        <authorList>
            <person name="Coelho M.A."/>
            <person name="David-Palma M."/>
            <person name="Shea T."/>
            <person name="Bowers K."/>
            <person name="McGinley-Smith S."/>
            <person name="Mohammad A.W."/>
            <person name="Gnirke A."/>
            <person name="Yurkov A.M."/>
            <person name="Nowrousian M."/>
            <person name="Sun S."/>
            <person name="Cuomo C.A."/>
            <person name="Heitman J."/>
        </authorList>
    </citation>
    <scope>NUCLEOTIDE SEQUENCE [LARGE SCALE GENOMIC DNA]</scope>
    <source>
        <strain evidence="8 9">CBS 6074</strain>
    </source>
</reference>
<evidence type="ECO:0000313" key="9">
    <source>
        <dbReference type="Proteomes" id="UP001355207"/>
    </source>
</evidence>
<evidence type="ECO:0000256" key="3">
    <source>
        <dbReference type="ARBA" id="ARBA00022763"/>
    </source>
</evidence>
<protein>
    <recommendedName>
        <fullName evidence="7">DNA mismatch repair protein S5 domain-containing protein</fullName>
    </recommendedName>
</protein>
<dbReference type="Pfam" id="PF01119">
    <property type="entry name" value="DNA_mis_repair"/>
    <property type="match status" value="1"/>
</dbReference>
<sequence>MSGETMDIDREVNGTESGENREPEGPKPIRKLSKDVINQIAAAEIIHRPANAIKELLENSLDAKSTSIKINLKDGGLKSIQIIDNGHGISKNDLPLLCERYSTSKLNKFEDLNSLKTYGFRGEALASISYVSHVEVVTKTKKDGCGWRAHYQDGVLIPSKSGTSAEPKPSAANDGTVITAEDLFFNMPLRKRAFKSPSEEYTRVLDVVTKYAIHNPHVAWVCKKAGTSLPDVSTPVDSTTKANIASLYSPSLANELLDIPLTTLQPESKLSAQCKGWVSNANSNWARKGGWLLFINNRLVDSTKIKKAIDSLYTAYLPKGASPWVYLSLDIDPAKIDVNVHPTKSEVHFLNEDEMIDALVGVIQTALSGANVSRSFSVQTLLPGANQPNEKRGESSSSGNNHTQSSTTPKVKKPAPNYKVRMDPSNRTLDSMVTVLDPSQLSGFDESNTEILEELRPRPTKRRALGELGSAQEPFNIDDSDDNGNDNQEDDDEVDEDDNMLDQNREGIMWHKTTPNGKGKGKEKAIPESICDFDSIQELRAVVQKSGNLDLNEILRRHAFVGIVERQLCLSLIQYSTKLYLVNHASLADELFYQLGLRQFGAFNRLRLEPPPDLKELLKLAIEDEEVKLQDAGLDANIVLEKIFDVLIDQKEMIDEYFSLKIDSKNQIESIPMLLKGYTPNLDRLPHFLVCLGTQVNWESEKECFETFLRELAFFNSPRPFSQSTSNDNHNQDDDDHDDYNESMTSKEEINHQLWQLEHVLFPVFRSNIIQWPKRKLNDFNMIANLPDLFRIFERC</sequence>
<dbReference type="FunFam" id="3.30.565.10:FF:000109">
    <property type="entry name" value="Related to MLH1-DNA mismatch repair protein"/>
    <property type="match status" value="1"/>
</dbReference>
<dbReference type="PROSITE" id="PS00058">
    <property type="entry name" value="DNA_MISMATCH_REPAIR_1"/>
    <property type="match status" value="1"/>
</dbReference>
<dbReference type="SUPFAM" id="SSF55874">
    <property type="entry name" value="ATPase domain of HSP90 chaperone/DNA topoisomerase II/histidine kinase"/>
    <property type="match status" value="1"/>
</dbReference>
<dbReference type="Pfam" id="PF13589">
    <property type="entry name" value="HATPase_c_3"/>
    <property type="match status" value="1"/>
</dbReference>
<feature type="compositionally biased region" description="Low complexity" evidence="6">
    <location>
        <begin position="395"/>
        <end position="408"/>
    </location>
</feature>
<dbReference type="GO" id="GO:0140664">
    <property type="term" value="F:ATP-dependent DNA damage sensor activity"/>
    <property type="evidence" value="ECO:0007669"/>
    <property type="project" value="InterPro"/>
</dbReference>
<dbReference type="Gene3D" id="3.30.230.10">
    <property type="match status" value="1"/>
</dbReference>
<dbReference type="GO" id="GO:0006298">
    <property type="term" value="P:mismatch repair"/>
    <property type="evidence" value="ECO:0007669"/>
    <property type="project" value="InterPro"/>
</dbReference>
<comment type="subcellular location">
    <subcellularLocation>
        <location evidence="1">Nucleus</location>
    </subcellularLocation>
</comment>
<evidence type="ECO:0000313" key="8">
    <source>
        <dbReference type="EMBL" id="WWC90838.1"/>
    </source>
</evidence>
<evidence type="ECO:0000256" key="5">
    <source>
        <dbReference type="ARBA" id="ARBA00023242"/>
    </source>
</evidence>
<proteinExistence type="inferred from homology"/>
<evidence type="ECO:0000256" key="6">
    <source>
        <dbReference type="SAM" id="MobiDB-lite"/>
    </source>
</evidence>
<evidence type="ECO:0000256" key="4">
    <source>
        <dbReference type="ARBA" id="ARBA00023204"/>
    </source>
</evidence>
<keyword evidence="5" id="KW-0539">Nucleus</keyword>
<dbReference type="InterPro" id="IPR036890">
    <property type="entry name" value="HATPase_C_sf"/>
</dbReference>
<dbReference type="GO" id="GO:0016887">
    <property type="term" value="F:ATP hydrolysis activity"/>
    <property type="evidence" value="ECO:0007669"/>
    <property type="project" value="InterPro"/>
</dbReference>
<feature type="region of interest" description="Disordered" evidence="6">
    <location>
        <begin position="720"/>
        <end position="742"/>
    </location>
</feature>
<dbReference type="GeneID" id="91096445"/>
<feature type="domain" description="DNA mismatch repair protein S5" evidence="7">
    <location>
        <begin position="244"/>
        <end position="368"/>
    </location>
</feature>
<dbReference type="Proteomes" id="UP001355207">
    <property type="component" value="Chromosome 7"/>
</dbReference>
<dbReference type="SUPFAM" id="SSF54211">
    <property type="entry name" value="Ribosomal protein S5 domain 2-like"/>
    <property type="match status" value="1"/>
</dbReference>
<dbReference type="GO" id="GO:0032389">
    <property type="term" value="C:MutLalpha complex"/>
    <property type="evidence" value="ECO:0007669"/>
    <property type="project" value="TreeGrafter"/>
</dbReference>
<dbReference type="EMBL" id="CP144104">
    <property type="protein sequence ID" value="WWC90838.1"/>
    <property type="molecule type" value="Genomic_DNA"/>
</dbReference>
<feature type="region of interest" description="Disordered" evidence="6">
    <location>
        <begin position="382"/>
        <end position="426"/>
    </location>
</feature>
<organism evidence="8 9">
    <name type="scientific">Kwoniella dendrophila CBS 6074</name>
    <dbReference type="NCBI Taxonomy" id="1295534"/>
    <lineage>
        <taxon>Eukaryota</taxon>
        <taxon>Fungi</taxon>
        <taxon>Dikarya</taxon>
        <taxon>Basidiomycota</taxon>
        <taxon>Agaricomycotina</taxon>
        <taxon>Tremellomycetes</taxon>
        <taxon>Tremellales</taxon>
        <taxon>Cryptococcaceae</taxon>
        <taxon>Kwoniella</taxon>
    </lineage>
</organism>
<keyword evidence="4" id="KW-0234">DNA repair</keyword>
<dbReference type="GO" id="GO:0005524">
    <property type="term" value="F:ATP binding"/>
    <property type="evidence" value="ECO:0007669"/>
    <property type="project" value="InterPro"/>
</dbReference>
<feature type="compositionally biased region" description="Acidic residues" evidence="6">
    <location>
        <begin position="476"/>
        <end position="500"/>
    </location>
</feature>
<dbReference type="PANTHER" id="PTHR10073">
    <property type="entry name" value="DNA MISMATCH REPAIR PROTEIN MLH, PMS, MUTL"/>
    <property type="match status" value="1"/>
</dbReference>
<dbReference type="InterPro" id="IPR014721">
    <property type="entry name" value="Ribsml_uS5_D2-typ_fold_subgr"/>
</dbReference>
<feature type="region of interest" description="Disordered" evidence="6">
    <location>
        <begin position="1"/>
        <end position="31"/>
    </location>
</feature>
<evidence type="ECO:0000256" key="2">
    <source>
        <dbReference type="ARBA" id="ARBA00006082"/>
    </source>
</evidence>
<dbReference type="AlphaFoldDB" id="A0AAX4K261"/>
<dbReference type="InterPro" id="IPR002099">
    <property type="entry name" value="MutL/Mlh/PMS"/>
</dbReference>
<dbReference type="InterPro" id="IPR032189">
    <property type="entry name" value="Mlh1_C"/>
</dbReference>
<feature type="region of interest" description="Disordered" evidence="6">
    <location>
        <begin position="439"/>
        <end position="524"/>
    </location>
</feature>
<dbReference type="InterPro" id="IPR038973">
    <property type="entry name" value="MutL/Mlh/Pms-like"/>
</dbReference>
<dbReference type="PANTHER" id="PTHR10073:SF12">
    <property type="entry name" value="DNA MISMATCH REPAIR PROTEIN MLH1"/>
    <property type="match status" value="1"/>
</dbReference>
<accession>A0AAX4K261</accession>
<evidence type="ECO:0000256" key="1">
    <source>
        <dbReference type="ARBA" id="ARBA00004123"/>
    </source>
</evidence>
<keyword evidence="9" id="KW-1185">Reference proteome</keyword>